<dbReference type="InterPro" id="IPR036291">
    <property type="entry name" value="NAD(P)-bd_dom_sf"/>
</dbReference>
<comment type="caution">
    <text evidence="4">The sequence shown here is derived from an EMBL/GenBank/DDBJ whole genome shotgun (WGS) entry which is preliminary data.</text>
</comment>
<dbReference type="Gene3D" id="3.30.360.10">
    <property type="entry name" value="Dihydrodipicolinate Reductase, domain 2"/>
    <property type="match status" value="1"/>
</dbReference>
<dbReference type="Gene3D" id="3.40.50.720">
    <property type="entry name" value="NAD(P)-binding Rossmann-like Domain"/>
    <property type="match status" value="1"/>
</dbReference>
<dbReference type="AlphaFoldDB" id="A0AAV3R4N5"/>
<dbReference type="GO" id="GO:0000166">
    <property type="term" value="F:nucleotide binding"/>
    <property type="evidence" value="ECO:0007669"/>
    <property type="project" value="InterPro"/>
</dbReference>
<dbReference type="SUPFAM" id="SSF55347">
    <property type="entry name" value="Glyceraldehyde-3-phosphate dehydrogenase-like, C-terminal domain"/>
    <property type="match status" value="1"/>
</dbReference>
<evidence type="ECO:0008006" key="6">
    <source>
        <dbReference type="Google" id="ProtNLM"/>
    </source>
</evidence>
<evidence type="ECO:0000313" key="5">
    <source>
        <dbReference type="Proteomes" id="UP001454036"/>
    </source>
</evidence>
<keyword evidence="5" id="KW-1185">Reference proteome</keyword>
<dbReference type="PANTHER" id="PTHR46368">
    <property type="match status" value="1"/>
</dbReference>
<reference evidence="4 5" key="1">
    <citation type="submission" date="2024-01" db="EMBL/GenBank/DDBJ databases">
        <title>The complete chloroplast genome sequence of Lithospermum erythrorhizon: insights into the phylogenetic relationship among Boraginaceae species and the maternal lineages of purple gromwells.</title>
        <authorList>
            <person name="Okada T."/>
            <person name="Watanabe K."/>
        </authorList>
    </citation>
    <scope>NUCLEOTIDE SEQUENCE [LARGE SCALE GENOMIC DNA]</scope>
</reference>
<dbReference type="EMBL" id="BAABME010024473">
    <property type="protein sequence ID" value="GAA0170281.1"/>
    <property type="molecule type" value="Genomic_DNA"/>
</dbReference>
<dbReference type="Pfam" id="PF01408">
    <property type="entry name" value="GFO_IDH_MocA"/>
    <property type="match status" value="1"/>
</dbReference>
<feature type="domain" description="Gfo/Idh/MocA-like oxidoreductase N-terminal" evidence="2">
    <location>
        <begin position="6"/>
        <end position="125"/>
    </location>
</feature>
<protein>
    <recommendedName>
        <fullName evidence="6">Gfo/Idh/MocA-like oxidoreductase N-terminal domain-containing protein</fullName>
    </recommendedName>
</protein>
<name>A0AAV3R4N5_LITER</name>
<organism evidence="4 5">
    <name type="scientific">Lithospermum erythrorhizon</name>
    <name type="common">Purple gromwell</name>
    <name type="synonym">Lithospermum officinale var. erythrorhizon</name>
    <dbReference type="NCBI Taxonomy" id="34254"/>
    <lineage>
        <taxon>Eukaryota</taxon>
        <taxon>Viridiplantae</taxon>
        <taxon>Streptophyta</taxon>
        <taxon>Embryophyta</taxon>
        <taxon>Tracheophyta</taxon>
        <taxon>Spermatophyta</taxon>
        <taxon>Magnoliopsida</taxon>
        <taxon>eudicotyledons</taxon>
        <taxon>Gunneridae</taxon>
        <taxon>Pentapetalae</taxon>
        <taxon>asterids</taxon>
        <taxon>lamiids</taxon>
        <taxon>Boraginales</taxon>
        <taxon>Boraginaceae</taxon>
        <taxon>Boraginoideae</taxon>
        <taxon>Lithospermeae</taxon>
        <taxon>Lithospermum</taxon>
    </lineage>
</organism>
<dbReference type="Proteomes" id="UP001454036">
    <property type="component" value="Unassembled WGS sequence"/>
</dbReference>
<feature type="domain" description="GFO/IDH/MocA-like oxidoreductase" evidence="3">
    <location>
        <begin position="145"/>
        <end position="259"/>
    </location>
</feature>
<evidence type="ECO:0000313" key="4">
    <source>
        <dbReference type="EMBL" id="GAA0170281.1"/>
    </source>
</evidence>
<dbReference type="InterPro" id="IPR055170">
    <property type="entry name" value="GFO_IDH_MocA-like_dom"/>
</dbReference>
<evidence type="ECO:0000259" key="3">
    <source>
        <dbReference type="Pfam" id="PF22725"/>
    </source>
</evidence>
<proteinExistence type="inferred from homology"/>
<evidence type="ECO:0000256" key="1">
    <source>
        <dbReference type="ARBA" id="ARBA00010928"/>
    </source>
</evidence>
<sequence length="359" mass="39717">MAEHTIHFGILGCASIARRNSRAIKLAPNCSISALGSRSLERAKKFAKENEYPAYVKLYGSYEEVLDDPNVDVVYVPLPTSLHVKWAVLAAQKKKHVLLEKPVALNLKDLDVILEACEANGVQYMDGTMWMHHPRTPKMREFLSDSHQFGKLKAIHSVFSYNAGEDFLKNDIRVQPDLDALGALGDSGWYCIRAILWATDYEMPKTVTALREPEFNEAGVILSCGASLSWEDGKLATFYCSFLTNLSMDISALGTKGNLRVHDFVVPYQDHVGRFYVTSDLGWAGIPEGADPPPTVHSIETDLPHEAHMVAEFSKLVENIKSNGGAPETKWASISRKTQIVVDAVIASIAKGFEPIEIN</sequence>
<dbReference type="SUPFAM" id="SSF51735">
    <property type="entry name" value="NAD(P)-binding Rossmann-fold domains"/>
    <property type="match status" value="1"/>
</dbReference>
<accession>A0AAV3R4N5</accession>
<dbReference type="PANTHER" id="PTHR46368:SF19">
    <property type="entry name" value="GFO_IDH_MOCA-LIKE OXIDOREDUCTASE N-TERMINAL DOMAIN-CONTAINING PROTEIN"/>
    <property type="match status" value="1"/>
</dbReference>
<dbReference type="Pfam" id="PF22725">
    <property type="entry name" value="GFO_IDH_MocA_C3"/>
    <property type="match status" value="1"/>
</dbReference>
<comment type="similarity">
    <text evidence="1">Belongs to the Gfo/Idh/MocA family.</text>
</comment>
<evidence type="ECO:0000259" key="2">
    <source>
        <dbReference type="Pfam" id="PF01408"/>
    </source>
</evidence>
<gene>
    <name evidence="4" type="ORF">LIER_40922</name>
</gene>
<dbReference type="InterPro" id="IPR000683">
    <property type="entry name" value="Gfo/Idh/MocA-like_OxRdtase_N"/>
</dbReference>